<dbReference type="KEGG" id="gms:SOIL9_45220"/>
<sequence length="201" mass="21598">MPMISKLRAARASTQPEPRTGSRELRIDAGDHIAWARGIARGVRADFGFAIGSEEELELEGCALVTLTMLMGRFDESRLPPTGDLFGAFRGFAATWLRSECRREAQRLRNGGLYRTTAGSALTIGPLPTSAEGEEEVTDPISLEEPDYDGGMVPGRATFRTTKRAAHTPNAAAVPGNTRERFAAVRAKLKRGPAVTPGSAT</sequence>
<evidence type="ECO:0000313" key="2">
    <source>
        <dbReference type="EMBL" id="VTR93192.1"/>
    </source>
</evidence>
<keyword evidence="3" id="KW-1185">Reference proteome</keyword>
<proteinExistence type="predicted"/>
<gene>
    <name evidence="2" type="ORF">SOIL9_45220</name>
</gene>
<evidence type="ECO:0000256" key="1">
    <source>
        <dbReference type="SAM" id="MobiDB-lite"/>
    </source>
</evidence>
<protein>
    <submittedName>
        <fullName evidence="2">Uncharacterized protein</fullName>
    </submittedName>
</protein>
<name>A0A6P2D1A2_9BACT</name>
<dbReference type="RefSeq" id="WP_162667960.1">
    <property type="nucleotide sequence ID" value="NZ_LR593886.1"/>
</dbReference>
<dbReference type="AlphaFoldDB" id="A0A6P2D1A2"/>
<organism evidence="2 3">
    <name type="scientific">Gemmata massiliana</name>
    <dbReference type="NCBI Taxonomy" id="1210884"/>
    <lineage>
        <taxon>Bacteria</taxon>
        <taxon>Pseudomonadati</taxon>
        <taxon>Planctomycetota</taxon>
        <taxon>Planctomycetia</taxon>
        <taxon>Gemmatales</taxon>
        <taxon>Gemmataceae</taxon>
        <taxon>Gemmata</taxon>
    </lineage>
</organism>
<reference evidence="2 3" key="1">
    <citation type="submission" date="2019-05" db="EMBL/GenBank/DDBJ databases">
        <authorList>
            <consortium name="Science for Life Laboratories"/>
        </authorList>
    </citation>
    <scope>NUCLEOTIDE SEQUENCE [LARGE SCALE GENOMIC DNA]</scope>
    <source>
        <strain evidence="2">Soil9</strain>
    </source>
</reference>
<feature type="region of interest" description="Disordered" evidence="1">
    <location>
        <begin position="1"/>
        <end position="24"/>
    </location>
</feature>
<accession>A0A6P2D1A2</accession>
<dbReference type="EMBL" id="LR593886">
    <property type="protein sequence ID" value="VTR93192.1"/>
    <property type="molecule type" value="Genomic_DNA"/>
</dbReference>
<dbReference type="Proteomes" id="UP000464178">
    <property type="component" value="Chromosome"/>
</dbReference>
<evidence type="ECO:0000313" key="3">
    <source>
        <dbReference type="Proteomes" id="UP000464178"/>
    </source>
</evidence>